<dbReference type="InterPro" id="IPR049514">
    <property type="entry name" value="Fic-like_C"/>
</dbReference>
<gene>
    <name evidence="3" type="ORF">EV196_107272</name>
</gene>
<dbReference type="InterPro" id="IPR038475">
    <property type="entry name" value="RecG_C_sf"/>
</dbReference>
<dbReference type="Pfam" id="PF21247">
    <property type="entry name" value="Fic-like_C"/>
    <property type="match status" value="1"/>
</dbReference>
<protein>
    <submittedName>
        <fullName evidence="3">ATP-dependent DNA helicase RecG</fullName>
    </submittedName>
</protein>
<dbReference type="RefSeq" id="WP_132218619.1">
    <property type="nucleotide sequence ID" value="NZ_OX156936.1"/>
</dbReference>
<dbReference type="PANTHER" id="PTHR30595:SF6">
    <property type="entry name" value="SCHLAFEN ALBA-2 DOMAIN-CONTAINING PROTEIN"/>
    <property type="match status" value="1"/>
</dbReference>
<evidence type="ECO:0000313" key="4">
    <source>
        <dbReference type="Proteomes" id="UP000295455"/>
    </source>
</evidence>
<dbReference type="Gene3D" id="3.30.565.60">
    <property type="match status" value="1"/>
</dbReference>
<dbReference type="PANTHER" id="PTHR30595">
    <property type="entry name" value="GLPR-RELATED TRANSCRIPTIONAL REPRESSOR"/>
    <property type="match status" value="1"/>
</dbReference>
<dbReference type="GO" id="GO:0004386">
    <property type="term" value="F:helicase activity"/>
    <property type="evidence" value="ECO:0007669"/>
    <property type="project" value="UniProtKB-KW"/>
</dbReference>
<dbReference type="EMBL" id="SLUP01000007">
    <property type="protein sequence ID" value="TCL64559.1"/>
    <property type="molecule type" value="Genomic_DNA"/>
</dbReference>
<reference evidence="3 4" key="1">
    <citation type="submission" date="2019-03" db="EMBL/GenBank/DDBJ databases">
        <title>Genomic Encyclopedia of Type Strains, Phase IV (KMG-IV): sequencing the most valuable type-strain genomes for metagenomic binning, comparative biology and taxonomic classification.</title>
        <authorList>
            <person name="Goeker M."/>
        </authorList>
    </citation>
    <scope>NUCLEOTIDE SEQUENCE [LARGE SCALE GENOMIC DNA]</scope>
    <source>
        <strain evidence="3 4">DSM 18792</strain>
    </source>
</reference>
<comment type="caution">
    <text evidence="3">The sequence shown here is derived from an EMBL/GenBank/DDBJ whole genome shotgun (WGS) entry which is preliminary data.</text>
</comment>
<keyword evidence="3" id="KW-0067">ATP-binding</keyword>
<dbReference type="Proteomes" id="UP000295455">
    <property type="component" value="Unassembled WGS sequence"/>
</dbReference>
<keyword evidence="3" id="KW-0547">Nucleotide-binding</keyword>
<dbReference type="OrthoDB" id="9807907at2"/>
<dbReference type="AlphaFoldDB" id="A0A4R1RFA0"/>
<sequence length="541" mass="61265">MALPVNIHDLVHGNTVEWERLEFKQGWNPEDVIHSMCAFANDLHNWGGGYIIVGIAENNGQPLLPPTGLQQNQLDDIQGNIVRLAHQIQPNYFPITQPYIIDGQHILVLWCPAGDNRPYNAPSGLGKGAQRQHYIRVGSRSIVAQGDNLRRLQELAARIPFDDRINNQATIQDFDLGLIQAHLQEIKSDLYASSTSMPLIDLCKAMLIAKGANENIRPVNVGLLFFTKAPENFFPRAWIELVWHQDNSGKKFKEYYFKGPLQKQLRDVFSFVKTNIISEQTVKDSNKAEANRFYNYPFDAFEEVLSNAVYHKSYELGSPIEIQIWADKIEILSYPSPVPPVDAEVLSTHKRIVAREYRNRRIGDFLKELKLTEGRGTGFPTIYRAMADNGSPGPIFQTDGQTYVLVTLPVHKGFKESNGASNQANTPDKAIVFSSLEDIVAFSNQATNQVSNQASDQVKAILNDEVHNRVEDMLTLLKTKLKRAELFKFMDLSNQSTNRKKYLDPLIDLGWVEMEFPEEKTHPNQTYITTDSGIRILELIS</sequence>
<organism evidence="3 4">
    <name type="scientific">Mariniflexile fucanivorans</name>
    <dbReference type="NCBI Taxonomy" id="264023"/>
    <lineage>
        <taxon>Bacteria</taxon>
        <taxon>Pseudomonadati</taxon>
        <taxon>Bacteroidota</taxon>
        <taxon>Flavobacteriia</taxon>
        <taxon>Flavobacteriales</taxon>
        <taxon>Flavobacteriaceae</taxon>
        <taxon>Mariniflexile</taxon>
    </lineage>
</organism>
<dbReference type="Pfam" id="PF13749">
    <property type="entry name" value="HATPase_c_4"/>
    <property type="match status" value="1"/>
</dbReference>
<keyword evidence="3" id="KW-0378">Hydrolase</keyword>
<feature type="domain" description="Schlafen AlbA-2" evidence="1">
    <location>
        <begin position="17"/>
        <end position="141"/>
    </location>
</feature>
<name>A0A4R1RFA0_9FLAO</name>
<dbReference type="InterPro" id="IPR007421">
    <property type="entry name" value="Schlafen_AlbA_2_dom"/>
</dbReference>
<evidence type="ECO:0000259" key="1">
    <source>
        <dbReference type="Pfam" id="PF04326"/>
    </source>
</evidence>
<accession>A0A4R1RFA0</accession>
<dbReference type="Pfam" id="PF04326">
    <property type="entry name" value="SLFN_AlbA_2"/>
    <property type="match status" value="1"/>
</dbReference>
<evidence type="ECO:0000313" key="3">
    <source>
        <dbReference type="EMBL" id="TCL64559.1"/>
    </source>
</evidence>
<dbReference type="InterPro" id="IPR038461">
    <property type="entry name" value="Schlafen_AlbA_2_dom_sf"/>
</dbReference>
<keyword evidence="4" id="KW-1185">Reference proteome</keyword>
<evidence type="ECO:0000259" key="2">
    <source>
        <dbReference type="Pfam" id="PF21247"/>
    </source>
</evidence>
<keyword evidence="3" id="KW-0347">Helicase</keyword>
<feature type="domain" description="Filamentation induced by cAMP protein Fic-like C-terminal" evidence="2">
    <location>
        <begin position="469"/>
        <end position="527"/>
    </location>
</feature>
<dbReference type="Gene3D" id="3.30.950.30">
    <property type="entry name" value="Schlafen, AAA domain"/>
    <property type="match status" value="1"/>
</dbReference>
<proteinExistence type="predicted"/>